<proteinExistence type="predicted"/>
<organism evidence="1 2">
    <name type="scientific">Brachionus calyciflorus</name>
    <dbReference type="NCBI Taxonomy" id="104777"/>
    <lineage>
        <taxon>Eukaryota</taxon>
        <taxon>Metazoa</taxon>
        <taxon>Spiralia</taxon>
        <taxon>Gnathifera</taxon>
        <taxon>Rotifera</taxon>
        <taxon>Eurotatoria</taxon>
        <taxon>Monogononta</taxon>
        <taxon>Pseudotrocha</taxon>
        <taxon>Ploima</taxon>
        <taxon>Brachionidae</taxon>
        <taxon>Brachionus</taxon>
    </lineage>
</organism>
<gene>
    <name evidence="1" type="ORF">OXX778_LOCUS12252</name>
</gene>
<dbReference type="Proteomes" id="UP000663879">
    <property type="component" value="Unassembled WGS sequence"/>
</dbReference>
<name>A0A814ARP7_9BILA</name>
<sequence length="306" mass="35069">MIFRLTRPELNLKKNERLPLVRWQRNNNATHGVLKAYVDLKTGRKPSDVKVYYARTLDKKRRDFRLVIGDPNDPSKAIPHPVVWLTDSKVLTVKEETNRITYEAAFLIPTTHWLGFFIQFSFPGLENSVLQITTGSYLIAQQLYATIRKAFGKLIIEHDLHCHTLGNMEVECRVWLLTLFFGAKLLGIEHKGYSVADYAGNIEDRKSTSGYVLKYKNCPVSWNCSKQKVVSLSSTESEYIALTLAVIEGLWLNQLFKELNLSPGKVKIFCDNKSTICLTKNPDSIQDQNTLILDIILLEKKLMKDF</sequence>
<evidence type="ECO:0000313" key="2">
    <source>
        <dbReference type="Proteomes" id="UP000663879"/>
    </source>
</evidence>
<dbReference type="OrthoDB" id="430476at2759"/>
<dbReference type="PANTHER" id="PTHR11439">
    <property type="entry name" value="GAG-POL-RELATED RETROTRANSPOSON"/>
    <property type="match status" value="1"/>
</dbReference>
<evidence type="ECO:0000313" key="1">
    <source>
        <dbReference type="EMBL" id="CAF0918037.1"/>
    </source>
</evidence>
<reference evidence="1" key="1">
    <citation type="submission" date="2021-02" db="EMBL/GenBank/DDBJ databases">
        <authorList>
            <person name="Nowell W R."/>
        </authorList>
    </citation>
    <scope>NUCLEOTIDE SEQUENCE</scope>
    <source>
        <strain evidence="1">Ploen Becks lab</strain>
    </source>
</reference>
<accession>A0A814ARP7</accession>
<dbReference type="PANTHER" id="PTHR11439:SF463">
    <property type="entry name" value="REVERSE TRANSCRIPTASE TY1_COPIA-TYPE DOMAIN-CONTAINING PROTEIN"/>
    <property type="match status" value="1"/>
</dbReference>
<comment type="caution">
    <text evidence="1">The sequence shown here is derived from an EMBL/GenBank/DDBJ whole genome shotgun (WGS) entry which is preliminary data.</text>
</comment>
<dbReference type="CDD" id="cd09272">
    <property type="entry name" value="RNase_HI_RT_Ty1"/>
    <property type="match status" value="1"/>
</dbReference>
<protein>
    <submittedName>
        <fullName evidence="1">Uncharacterized protein</fullName>
    </submittedName>
</protein>
<dbReference type="AlphaFoldDB" id="A0A814ARP7"/>
<keyword evidence="2" id="KW-1185">Reference proteome</keyword>
<dbReference type="EMBL" id="CAJNOC010002192">
    <property type="protein sequence ID" value="CAF0918037.1"/>
    <property type="molecule type" value="Genomic_DNA"/>
</dbReference>